<dbReference type="InterPro" id="IPR050325">
    <property type="entry name" value="Prot/Nucl_acid_deglycase"/>
</dbReference>
<dbReference type="EMBL" id="HG710790">
    <property type="protein sequence ID" value="CDJ47608.1"/>
    <property type="molecule type" value="Genomic_DNA"/>
</dbReference>
<name>U6LEE7_9EIME</name>
<dbReference type="InterPro" id="IPR029062">
    <property type="entry name" value="Class_I_gatase-like"/>
</dbReference>
<dbReference type="OrthoDB" id="347686at2759"/>
<proteinExistence type="predicted"/>
<feature type="domain" description="DJ-1/PfpI" evidence="2">
    <location>
        <begin position="46"/>
        <end position="110"/>
    </location>
</feature>
<reference evidence="3" key="1">
    <citation type="submission" date="2013-10" db="EMBL/GenBank/DDBJ databases">
        <title>Genomic analysis of the causative agents of coccidiosis in chickens.</title>
        <authorList>
            <person name="Reid A.J."/>
            <person name="Blake D."/>
            <person name="Billington K."/>
            <person name="Browne H."/>
            <person name="Dunn M."/>
            <person name="Hung S."/>
            <person name="Kawahara F."/>
            <person name="Miranda-Saavedra D."/>
            <person name="Mourier T."/>
            <person name="Nagra H."/>
            <person name="Otto T.D."/>
            <person name="Rawlings N."/>
            <person name="Sanchez A."/>
            <person name="Sanders M."/>
            <person name="Subramaniam C."/>
            <person name="Tay Y."/>
            <person name="Dear P."/>
            <person name="Doerig C."/>
            <person name="Gruber A."/>
            <person name="Parkinson J."/>
            <person name="Shirley M."/>
            <person name="Wan K.L."/>
            <person name="Berriman M."/>
            <person name="Tomley F."/>
            <person name="Pain A."/>
        </authorList>
    </citation>
    <scope>NUCLEOTIDE SEQUENCE [LARGE SCALE GENOMIC DNA]</scope>
    <source>
        <strain evidence="3">Houghton</strain>
    </source>
</reference>
<reference evidence="3" key="2">
    <citation type="submission" date="2013-10" db="EMBL/GenBank/DDBJ databases">
        <authorList>
            <person name="Aslett M."/>
        </authorList>
    </citation>
    <scope>NUCLEOTIDE SEQUENCE [LARGE SCALE GENOMIC DNA]</scope>
    <source>
        <strain evidence="3">Houghton</strain>
    </source>
</reference>
<organism evidence="3 4">
    <name type="scientific">Eimeria brunetti</name>
    <dbReference type="NCBI Taxonomy" id="51314"/>
    <lineage>
        <taxon>Eukaryota</taxon>
        <taxon>Sar</taxon>
        <taxon>Alveolata</taxon>
        <taxon>Apicomplexa</taxon>
        <taxon>Conoidasida</taxon>
        <taxon>Coccidia</taxon>
        <taxon>Eucoccidiorida</taxon>
        <taxon>Eimeriorina</taxon>
        <taxon>Eimeriidae</taxon>
        <taxon>Eimeria</taxon>
    </lineage>
</organism>
<protein>
    <recommendedName>
        <fullName evidence="2">DJ-1/PfpI domain-containing protein</fullName>
    </recommendedName>
</protein>
<evidence type="ECO:0000313" key="3">
    <source>
        <dbReference type="EMBL" id="CDJ47608.1"/>
    </source>
</evidence>
<dbReference type="GO" id="GO:0005737">
    <property type="term" value="C:cytoplasm"/>
    <property type="evidence" value="ECO:0007669"/>
    <property type="project" value="TreeGrafter"/>
</dbReference>
<dbReference type="Proteomes" id="UP000030750">
    <property type="component" value="Unassembled WGS sequence"/>
</dbReference>
<dbReference type="SUPFAM" id="SSF52317">
    <property type="entry name" value="Class I glutamine amidotransferase-like"/>
    <property type="match status" value="1"/>
</dbReference>
<dbReference type="InterPro" id="IPR002818">
    <property type="entry name" value="DJ-1/PfpI"/>
</dbReference>
<keyword evidence="1" id="KW-0732">Signal</keyword>
<feature type="chain" id="PRO_5004672458" description="DJ-1/PfpI domain-containing protein" evidence="1">
    <location>
        <begin position="26"/>
        <end position="110"/>
    </location>
</feature>
<evidence type="ECO:0000259" key="2">
    <source>
        <dbReference type="Pfam" id="PF01965"/>
    </source>
</evidence>
<dbReference type="Pfam" id="PF01965">
    <property type="entry name" value="DJ-1_PfpI"/>
    <property type="match status" value="1"/>
</dbReference>
<feature type="signal peptide" evidence="1">
    <location>
        <begin position="1"/>
        <end position="25"/>
    </location>
</feature>
<sequence>MGPRAAVLAVVLVLLLLIPIDKTLPAATRASFLRKAACLQQQQPAANGAEDIEFAAPVDILRRAGVKVVVASLGDSLTVKTAQGLRIEGDILLQDVTEANHYDVIVIPGG</sequence>
<dbReference type="AlphaFoldDB" id="U6LEE7"/>
<gene>
    <name evidence="3" type="ORF">EBH_0016790</name>
</gene>
<evidence type="ECO:0000313" key="4">
    <source>
        <dbReference type="Proteomes" id="UP000030750"/>
    </source>
</evidence>
<dbReference type="PANTHER" id="PTHR48094:SF12">
    <property type="entry name" value="PARKINSON DISEASE PROTEIN 7 HOMOLOG"/>
    <property type="match status" value="1"/>
</dbReference>
<dbReference type="PANTHER" id="PTHR48094">
    <property type="entry name" value="PROTEIN/NUCLEIC ACID DEGLYCASE DJ-1-RELATED"/>
    <property type="match status" value="1"/>
</dbReference>
<dbReference type="GO" id="GO:1903189">
    <property type="term" value="P:glyoxal metabolic process"/>
    <property type="evidence" value="ECO:0007669"/>
    <property type="project" value="TreeGrafter"/>
</dbReference>
<dbReference type="Gene3D" id="3.40.50.880">
    <property type="match status" value="1"/>
</dbReference>
<accession>U6LEE7</accession>
<evidence type="ECO:0000256" key="1">
    <source>
        <dbReference type="SAM" id="SignalP"/>
    </source>
</evidence>
<dbReference type="VEuPathDB" id="ToxoDB:EBH_0016790"/>
<keyword evidence="4" id="KW-1185">Reference proteome</keyword>